<reference evidence="1" key="2">
    <citation type="submission" date="2025-09" db="UniProtKB">
        <authorList>
            <consortium name="EnsemblPlants"/>
        </authorList>
    </citation>
    <scope>IDENTIFICATION</scope>
</reference>
<keyword evidence="2" id="KW-1185">Reference proteome</keyword>
<dbReference type="Proteomes" id="UP001732700">
    <property type="component" value="Chromosome 7A"/>
</dbReference>
<accession>A0ACD5ZWQ6</accession>
<proteinExistence type="predicted"/>
<protein>
    <submittedName>
        <fullName evidence="1">Uncharacterized protein</fullName>
    </submittedName>
</protein>
<organism evidence="1 2">
    <name type="scientific">Avena sativa</name>
    <name type="common">Oat</name>
    <dbReference type="NCBI Taxonomy" id="4498"/>
    <lineage>
        <taxon>Eukaryota</taxon>
        <taxon>Viridiplantae</taxon>
        <taxon>Streptophyta</taxon>
        <taxon>Embryophyta</taxon>
        <taxon>Tracheophyta</taxon>
        <taxon>Spermatophyta</taxon>
        <taxon>Magnoliopsida</taxon>
        <taxon>Liliopsida</taxon>
        <taxon>Poales</taxon>
        <taxon>Poaceae</taxon>
        <taxon>BOP clade</taxon>
        <taxon>Pooideae</taxon>
        <taxon>Poodae</taxon>
        <taxon>Poeae</taxon>
        <taxon>Poeae Chloroplast Group 1 (Aveneae type)</taxon>
        <taxon>Aveninae</taxon>
        <taxon>Avena</taxon>
    </lineage>
</organism>
<dbReference type="EnsemblPlants" id="AVESA.00010b.r2.7AG1245750.1">
    <property type="protein sequence ID" value="AVESA.00010b.r2.7AG1245750.1.CDS"/>
    <property type="gene ID" value="AVESA.00010b.r2.7AG1245750"/>
</dbReference>
<reference evidence="1" key="1">
    <citation type="submission" date="2021-05" db="EMBL/GenBank/DDBJ databases">
        <authorList>
            <person name="Scholz U."/>
            <person name="Mascher M."/>
            <person name="Fiebig A."/>
        </authorList>
    </citation>
    <scope>NUCLEOTIDE SEQUENCE [LARGE SCALE GENOMIC DNA]</scope>
</reference>
<name>A0ACD5ZWQ6_AVESA</name>
<evidence type="ECO:0000313" key="2">
    <source>
        <dbReference type="Proteomes" id="UP001732700"/>
    </source>
</evidence>
<sequence>MAARHPLRVRLGISTNITEVTSQLAHFPLYMYNIKPFGELEKHIGDITYVSNAIGIAIKQTDIIPSKSDQDPMRQIRIQNEDGRIAIVTLWGKHAEDFDAQYLYEQSVEQNMVILFTGVVVSYFQGMLAFGSTSLTRWHFDPQIPETEFLHNSIGDQHFIVEWDGHDVSTLEPSDTTLYALGNEDPENIIVSPSFKLPIRKKFKLNILITQVNEPQNWWFHSCKDCRKGMASSANIRKCPKCGKTESQQRYKLCVDAVDIEPNNEDKITTGRFMFYGDEAAAVIGKDIALLLAQAKKQAQPYSTCHNCNCGQKSAFTARVKDDMYDVDEGLIILDVNKA</sequence>
<evidence type="ECO:0000313" key="1">
    <source>
        <dbReference type="EnsemblPlants" id="AVESA.00010b.r2.7AG1245750.1.CDS"/>
    </source>
</evidence>